<dbReference type="InterPro" id="IPR001387">
    <property type="entry name" value="Cro/C1-type_HTH"/>
</dbReference>
<dbReference type="AlphaFoldDB" id="A0A2A4MR45"/>
<proteinExistence type="predicted"/>
<sequence>MKESIQVGFAKRFKQALDEAGYARLQLRQLGKLFGVTSQAVTKWLNAEAMPRSSRASEVAGALGVRRVWLMDGELPMRSIKLNVGDQPENSTRGKELSISSVEYKVLRDFRNLPKKLQDSFASNLDATTKALDSKGK</sequence>
<reference evidence="3" key="1">
    <citation type="submission" date="2017-08" db="EMBL/GenBank/DDBJ databases">
        <title>A dynamic microbial community with high functional redundancy inhabits the cold, oxic subseafloor aquifer.</title>
        <authorList>
            <person name="Tully B.J."/>
            <person name="Wheat C.G."/>
            <person name="Glazer B.T."/>
            <person name="Huber J.A."/>
        </authorList>
    </citation>
    <scope>NUCLEOTIDE SEQUENCE [LARGE SCALE GENOMIC DNA]</scope>
</reference>
<dbReference type="InterPro" id="IPR010982">
    <property type="entry name" value="Lambda_DNA-bd_dom_sf"/>
</dbReference>
<name>A0A2A4MR45_9GAMM</name>
<dbReference type="PROSITE" id="PS50943">
    <property type="entry name" value="HTH_CROC1"/>
    <property type="match status" value="1"/>
</dbReference>
<protein>
    <recommendedName>
        <fullName evidence="1">HTH cro/C1-type domain-containing protein</fullName>
    </recommendedName>
</protein>
<organism evidence="2 3">
    <name type="scientific">SAR86 cluster bacterium</name>
    <dbReference type="NCBI Taxonomy" id="2030880"/>
    <lineage>
        <taxon>Bacteria</taxon>
        <taxon>Pseudomonadati</taxon>
        <taxon>Pseudomonadota</taxon>
        <taxon>Gammaproteobacteria</taxon>
        <taxon>SAR86 cluster</taxon>
    </lineage>
</organism>
<feature type="domain" description="HTH cro/C1-type" evidence="1">
    <location>
        <begin position="27"/>
        <end position="70"/>
    </location>
</feature>
<dbReference type="Pfam" id="PF01381">
    <property type="entry name" value="HTH_3"/>
    <property type="match status" value="1"/>
</dbReference>
<dbReference type="GO" id="GO:0003677">
    <property type="term" value="F:DNA binding"/>
    <property type="evidence" value="ECO:0007669"/>
    <property type="project" value="InterPro"/>
</dbReference>
<dbReference type="SUPFAM" id="SSF47413">
    <property type="entry name" value="lambda repressor-like DNA-binding domains"/>
    <property type="match status" value="1"/>
</dbReference>
<evidence type="ECO:0000259" key="1">
    <source>
        <dbReference type="PROSITE" id="PS50943"/>
    </source>
</evidence>
<accession>A0A2A4MR45</accession>
<comment type="caution">
    <text evidence="2">The sequence shown here is derived from an EMBL/GenBank/DDBJ whole genome shotgun (WGS) entry which is preliminary data.</text>
</comment>
<evidence type="ECO:0000313" key="3">
    <source>
        <dbReference type="Proteomes" id="UP000218172"/>
    </source>
</evidence>
<evidence type="ECO:0000313" key="2">
    <source>
        <dbReference type="EMBL" id="PCH62531.1"/>
    </source>
</evidence>
<dbReference type="SMART" id="SM00530">
    <property type="entry name" value="HTH_XRE"/>
    <property type="match status" value="1"/>
</dbReference>
<dbReference type="Proteomes" id="UP000218172">
    <property type="component" value="Unassembled WGS sequence"/>
</dbReference>
<dbReference type="CDD" id="cd00093">
    <property type="entry name" value="HTH_XRE"/>
    <property type="match status" value="1"/>
</dbReference>
<dbReference type="EMBL" id="NVQR01000037">
    <property type="protein sequence ID" value="PCH62531.1"/>
    <property type="molecule type" value="Genomic_DNA"/>
</dbReference>
<dbReference type="Gene3D" id="1.10.260.40">
    <property type="entry name" value="lambda repressor-like DNA-binding domains"/>
    <property type="match status" value="1"/>
</dbReference>
<gene>
    <name evidence="2" type="ORF">COC19_02645</name>
</gene>